<sequence length="349" mass="38537">MPGSFVISLDFELHWGVRDHRSVADYRENLLGVRHAIPQMLAAFARFNVRATWATVGFLFFARKADLLAALPALRPEYEDATLSPYPELASIGDSEAADPFHYGASLLRLIQQTPGQEIATHTFSHYFCLEKGQTLDAFEADLAAAQLAAERFGLGTKPLQSLVFPRNQSNGAYLEACRRAGFVCYRGNQRSPLYAASDTLGDKGLVKRGLRLADAYLPLTGLSARSLPEIAAQDPGVPYDVPASRFLRPYAPRLGFLEPLRMRRIEREMTQAAERGLVYHLWWHPHNFGANTAENIAALERLLGHFGKLRREHGIESRTMAEVAGQAAVFSATSSSARQDSPPVNANA</sequence>
<comment type="caution">
    <text evidence="1">The sequence shown here is derived from an EMBL/GenBank/DDBJ whole genome shotgun (WGS) entry which is preliminary data.</text>
</comment>
<protein>
    <submittedName>
        <fullName evidence="1">Polysaccharide deacetylase family protein</fullName>
    </submittedName>
</protein>
<evidence type="ECO:0000313" key="2">
    <source>
        <dbReference type="Proteomes" id="UP000779809"/>
    </source>
</evidence>
<dbReference type="AlphaFoldDB" id="A0A932A8M8"/>
<reference evidence="1" key="1">
    <citation type="submission" date="2020-07" db="EMBL/GenBank/DDBJ databases">
        <title>Huge and variable diversity of episymbiotic CPR bacteria and DPANN archaea in groundwater ecosystems.</title>
        <authorList>
            <person name="He C.Y."/>
            <person name="Keren R."/>
            <person name="Whittaker M."/>
            <person name="Farag I.F."/>
            <person name="Doudna J."/>
            <person name="Cate J.H.D."/>
            <person name="Banfield J.F."/>
        </authorList>
    </citation>
    <scope>NUCLEOTIDE SEQUENCE</scope>
    <source>
        <strain evidence="1">NC_groundwater_580_Pr5_B-0.1um_64_19</strain>
    </source>
</reference>
<accession>A0A932A8M8</accession>
<dbReference type="GO" id="GO:0005975">
    <property type="term" value="P:carbohydrate metabolic process"/>
    <property type="evidence" value="ECO:0007669"/>
    <property type="project" value="InterPro"/>
</dbReference>
<proteinExistence type="predicted"/>
<dbReference type="SUPFAM" id="SSF88713">
    <property type="entry name" value="Glycoside hydrolase/deacetylase"/>
    <property type="match status" value="1"/>
</dbReference>
<gene>
    <name evidence="1" type="ORF">HYX28_04870</name>
</gene>
<dbReference type="CDD" id="cd10929">
    <property type="entry name" value="CE4_u5"/>
    <property type="match status" value="1"/>
</dbReference>
<dbReference type="Gene3D" id="3.20.20.370">
    <property type="entry name" value="Glycoside hydrolase/deacetylase"/>
    <property type="match status" value="1"/>
</dbReference>
<evidence type="ECO:0000313" key="1">
    <source>
        <dbReference type="EMBL" id="MBI2678091.1"/>
    </source>
</evidence>
<dbReference type="InterPro" id="IPR011330">
    <property type="entry name" value="Glyco_hydro/deAcase_b/a-brl"/>
</dbReference>
<organism evidence="1 2">
    <name type="scientific">Candidatus Korobacter versatilis</name>
    <dbReference type="NCBI Taxonomy" id="658062"/>
    <lineage>
        <taxon>Bacteria</taxon>
        <taxon>Pseudomonadati</taxon>
        <taxon>Acidobacteriota</taxon>
        <taxon>Terriglobia</taxon>
        <taxon>Terriglobales</taxon>
        <taxon>Candidatus Korobacteraceae</taxon>
        <taxon>Candidatus Korobacter</taxon>
    </lineage>
</organism>
<name>A0A932A8M8_9BACT</name>
<dbReference type="Proteomes" id="UP000779809">
    <property type="component" value="Unassembled WGS sequence"/>
</dbReference>
<dbReference type="EMBL" id="JACPNR010000006">
    <property type="protein sequence ID" value="MBI2678091.1"/>
    <property type="molecule type" value="Genomic_DNA"/>
</dbReference>